<comment type="caution">
    <text evidence="1">The sequence shown here is derived from an EMBL/GenBank/DDBJ whole genome shotgun (WGS) entry which is preliminary data.</text>
</comment>
<dbReference type="AlphaFoldDB" id="A0A426TWV2"/>
<reference evidence="1 2" key="1">
    <citation type="submission" date="2018-12" db="EMBL/GenBank/DDBJ databases">
        <title>Genome Sequence of Candidatus Viridilinea halotolerans isolated from saline sulfide-rich spring.</title>
        <authorList>
            <person name="Grouzdev D.S."/>
            <person name="Burganskaya E.I."/>
            <person name="Krutkina M.S."/>
            <person name="Sukhacheva M.V."/>
            <person name="Gorlenko V.M."/>
        </authorList>
    </citation>
    <scope>NUCLEOTIDE SEQUENCE [LARGE SCALE GENOMIC DNA]</scope>
    <source>
        <strain evidence="1">Chok-6</strain>
    </source>
</reference>
<dbReference type="EMBL" id="RSAS01000559">
    <property type="protein sequence ID" value="RRR70064.1"/>
    <property type="molecule type" value="Genomic_DNA"/>
</dbReference>
<protein>
    <recommendedName>
        <fullName evidence="3">DUF1819 family protein</fullName>
    </recommendedName>
</protein>
<evidence type="ECO:0000313" key="1">
    <source>
        <dbReference type="EMBL" id="RRR70064.1"/>
    </source>
</evidence>
<sequence length="257" mass="28207">MEIASLPLSGRLVGISERPVGTHLSRTMMLADLRRLLADLPVDAAAGVYRTAVVDENILLKPTASTRKISFTRLRDLYALDPTVLLFRVLREIWADDVEAQPLLALLCALARDLLLRSSAEMILALPVGEHVTPQQLTQVVSMAFPERYSLVSLATAGKNIASSWQQAGHLVGKLKKVRVQAHCRPNAVVYALLLGYLQGGRGAALFQTLWARVLDMPLHAIHAQAQIAAQRGWLEYRRAGDVVEVEFRHLLGTPAG</sequence>
<evidence type="ECO:0000313" key="2">
    <source>
        <dbReference type="Proteomes" id="UP000280307"/>
    </source>
</evidence>
<accession>A0A426TWV2</accession>
<dbReference type="Proteomes" id="UP000280307">
    <property type="component" value="Unassembled WGS sequence"/>
</dbReference>
<gene>
    <name evidence="1" type="ORF">EI684_13980</name>
</gene>
<name>A0A426TWV2_9CHLR</name>
<organism evidence="1 2">
    <name type="scientific">Candidatus Viridilinea halotolerans</name>
    <dbReference type="NCBI Taxonomy" id="2491704"/>
    <lineage>
        <taxon>Bacteria</taxon>
        <taxon>Bacillati</taxon>
        <taxon>Chloroflexota</taxon>
        <taxon>Chloroflexia</taxon>
        <taxon>Chloroflexales</taxon>
        <taxon>Chloroflexineae</taxon>
        <taxon>Oscillochloridaceae</taxon>
        <taxon>Candidatus Viridilinea</taxon>
    </lineage>
</organism>
<evidence type="ECO:0008006" key="3">
    <source>
        <dbReference type="Google" id="ProtNLM"/>
    </source>
</evidence>
<proteinExistence type="predicted"/>